<comment type="caution">
    <text evidence="1">The sequence shown here is derived from an EMBL/GenBank/DDBJ whole genome shotgun (WGS) entry which is preliminary data.</text>
</comment>
<dbReference type="EMBL" id="BAAAHQ010000034">
    <property type="protein sequence ID" value="GAA0942593.1"/>
    <property type="molecule type" value="Genomic_DNA"/>
</dbReference>
<sequence>MEIVIALLFVGAVLFGADRLLLWLERRGHVNWRRKGRRDLSEEPTTALDELLSDRSRR</sequence>
<proteinExistence type="predicted"/>
<keyword evidence="2" id="KW-1185">Reference proteome</keyword>
<dbReference type="RefSeq" id="WP_343952999.1">
    <property type="nucleotide sequence ID" value="NZ_BAAAHQ010000034.1"/>
</dbReference>
<accession>A0ABP4B0P3</accession>
<gene>
    <name evidence="1" type="ORF">GCM10009560_55280</name>
</gene>
<name>A0ABP4B0P3_9ACTN</name>
<evidence type="ECO:0000313" key="1">
    <source>
        <dbReference type="EMBL" id="GAA0942593.1"/>
    </source>
</evidence>
<dbReference type="Proteomes" id="UP001501578">
    <property type="component" value="Unassembled WGS sequence"/>
</dbReference>
<organism evidence="1 2">
    <name type="scientific">Nonomuraea longicatena</name>
    <dbReference type="NCBI Taxonomy" id="83682"/>
    <lineage>
        <taxon>Bacteria</taxon>
        <taxon>Bacillati</taxon>
        <taxon>Actinomycetota</taxon>
        <taxon>Actinomycetes</taxon>
        <taxon>Streptosporangiales</taxon>
        <taxon>Streptosporangiaceae</taxon>
        <taxon>Nonomuraea</taxon>
    </lineage>
</organism>
<evidence type="ECO:0000313" key="2">
    <source>
        <dbReference type="Proteomes" id="UP001501578"/>
    </source>
</evidence>
<reference evidence="2" key="1">
    <citation type="journal article" date="2019" name="Int. J. Syst. Evol. Microbiol.">
        <title>The Global Catalogue of Microorganisms (GCM) 10K type strain sequencing project: providing services to taxonomists for standard genome sequencing and annotation.</title>
        <authorList>
            <consortium name="The Broad Institute Genomics Platform"/>
            <consortium name="The Broad Institute Genome Sequencing Center for Infectious Disease"/>
            <person name="Wu L."/>
            <person name="Ma J."/>
        </authorList>
    </citation>
    <scope>NUCLEOTIDE SEQUENCE [LARGE SCALE GENOMIC DNA]</scope>
    <source>
        <strain evidence="2">JCM 11136</strain>
    </source>
</reference>
<protein>
    <submittedName>
        <fullName evidence="1">Uncharacterized protein</fullName>
    </submittedName>
</protein>